<feature type="compositionally biased region" description="Polar residues" evidence="1">
    <location>
        <begin position="38"/>
        <end position="47"/>
    </location>
</feature>
<name>A0A550CMP8_9AGAR</name>
<feature type="region of interest" description="Disordered" evidence="1">
    <location>
        <begin position="25"/>
        <end position="47"/>
    </location>
</feature>
<reference evidence="2 3" key="1">
    <citation type="journal article" date="2019" name="New Phytol.">
        <title>Comparative genomics reveals unique wood-decay strategies and fruiting body development in the Schizophyllaceae.</title>
        <authorList>
            <person name="Almasi E."/>
            <person name="Sahu N."/>
            <person name="Krizsan K."/>
            <person name="Balint B."/>
            <person name="Kovacs G.M."/>
            <person name="Kiss B."/>
            <person name="Cseklye J."/>
            <person name="Drula E."/>
            <person name="Henrissat B."/>
            <person name="Nagy I."/>
            <person name="Chovatia M."/>
            <person name="Adam C."/>
            <person name="LaButti K."/>
            <person name="Lipzen A."/>
            <person name="Riley R."/>
            <person name="Grigoriev I.V."/>
            <person name="Nagy L.G."/>
        </authorList>
    </citation>
    <scope>NUCLEOTIDE SEQUENCE [LARGE SCALE GENOMIC DNA]</scope>
    <source>
        <strain evidence="2 3">NL-1724</strain>
    </source>
</reference>
<accession>A0A550CMP8</accession>
<dbReference type="AlphaFoldDB" id="A0A550CMP8"/>
<protein>
    <submittedName>
        <fullName evidence="2">Uncharacterized protein</fullName>
    </submittedName>
</protein>
<dbReference type="Proteomes" id="UP000320762">
    <property type="component" value="Unassembled WGS sequence"/>
</dbReference>
<gene>
    <name evidence="2" type="ORF">BD626DRAFT_196517</name>
</gene>
<sequence length="100" mass="10821">MASDIPKATPSPASPWMIIFLAPSPAPAERDSQRSHRGQSCSSAARISSMEGTNAIDSYAPSQQPPLTGQITRPRRSLWFLGVIRWSAPDSRLLSITMGI</sequence>
<keyword evidence="3" id="KW-1185">Reference proteome</keyword>
<organism evidence="2 3">
    <name type="scientific">Schizophyllum amplum</name>
    <dbReference type="NCBI Taxonomy" id="97359"/>
    <lineage>
        <taxon>Eukaryota</taxon>
        <taxon>Fungi</taxon>
        <taxon>Dikarya</taxon>
        <taxon>Basidiomycota</taxon>
        <taxon>Agaricomycotina</taxon>
        <taxon>Agaricomycetes</taxon>
        <taxon>Agaricomycetidae</taxon>
        <taxon>Agaricales</taxon>
        <taxon>Schizophyllaceae</taxon>
        <taxon>Schizophyllum</taxon>
    </lineage>
</organism>
<dbReference type="EMBL" id="VDMD01000004">
    <property type="protein sequence ID" value="TRM66073.1"/>
    <property type="molecule type" value="Genomic_DNA"/>
</dbReference>
<evidence type="ECO:0000313" key="3">
    <source>
        <dbReference type="Proteomes" id="UP000320762"/>
    </source>
</evidence>
<proteinExistence type="predicted"/>
<evidence type="ECO:0000313" key="2">
    <source>
        <dbReference type="EMBL" id="TRM66073.1"/>
    </source>
</evidence>
<evidence type="ECO:0000256" key="1">
    <source>
        <dbReference type="SAM" id="MobiDB-lite"/>
    </source>
</evidence>
<comment type="caution">
    <text evidence="2">The sequence shown here is derived from an EMBL/GenBank/DDBJ whole genome shotgun (WGS) entry which is preliminary data.</text>
</comment>